<gene>
    <name evidence="1" type="ORF">BDN72DRAFT_877628</name>
</gene>
<evidence type="ECO:0000313" key="2">
    <source>
        <dbReference type="Proteomes" id="UP000308600"/>
    </source>
</evidence>
<dbReference type="Proteomes" id="UP000308600">
    <property type="component" value="Unassembled WGS sequence"/>
</dbReference>
<reference evidence="1 2" key="1">
    <citation type="journal article" date="2019" name="Nat. Ecol. Evol.">
        <title>Megaphylogeny resolves global patterns of mushroom evolution.</title>
        <authorList>
            <person name="Varga T."/>
            <person name="Krizsan K."/>
            <person name="Foldi C."/>
            <person name="Dima B."/>
            <person name="Sanchez-Garcia M."/>
            <person name="Sanchez-Ramirez S."/>
            <person name="Szollosi G.J."/>
            <person name="Szarkandi J.G."/>
            <person name="Papp V."/>
            <person name="Albert L."/>
            <person name="Andreopoulos W."/>
            <person name="Angelini C."/>
            <person name="Antonin V."/>
            <person name="Barry K.W."/>
            <person name="Bougher N.L."/>
            <person name="Buchanan P."/>
            <person name="Buyck B."/>
            <person name="Bense V."/>
            <person name="Catcheside P."/>
            <person name="Chovatia M."/>
            <person name="Cooper J."/>
            <person name="Damon W."/>
            <person name="Desjardin D."/>
            <person name="Finy P."/>
            <person name="Geml J."/>
            <person name="Haridas S."/>
            <person name="Hughes K."/>
            <person name="Justo A."/>
            <person name="Karasinski D."/>
            <person name="Kautmanova I."/>
            <person name="Kiss B."/>
            <person name="Kocsube S."/>
            <person name="Kotiranta H."/>
            <person name="LaButti K.M."/>
            <person name="Lechner B.E."/>
            <person name="Liimatainen K."/>
            <person name="Lipzen A."/>
            <person name="Lukacs Z."/>
            <person name="Mihaltcheva S."/>
            <person name="Morgado L.N."/>
            <person name="Niskanen T."/>
            <person name="Noordeloos M.E."/>
            <person name="Ohm R.A."/>
            <person name="Ortiz-Santana B."/>
            <person name="Ovrebo C."/>
            <person name="Racz N."/>
            <person name="Riley R."/>
            <person name="Savchenko A."/>
            <person name="Shiryaev A."/>
            <person name="Soop K."/>
            <person name="Spirin V."/>
            <person name="Szebenyi C."/>
            <person name="Tomsovsky M."/>
            <person name="Tulloss R.E."/>
            <person name="Uehling J."/>
            <person name="Grigoriev I.V."/>
            <person name="Vagvolgyi C."/>
            <person name="Papp T."/>
            <person name="Martin F.M."/>
            <person name="Miettinen O."/>
            <person name="Hibbett D.S."/>
            <person name="Nagy L.G."/>
        </authorList>
    </citation>
    <scope>NUCLEOTIDE SEQUENCE [LARGE SCALE GENOMIC DNA]</scope>
    <source>
        <strain evidence="1 2">NL-1719</strain>
    </source>
</reference>
<organism evidence="1 2">
    <name type="scientific">Pluteus cervinus</name>
    <dbReference type="NCBI Taxonomy" id="181527"/>
    <lineage>
        <taxon>Eukaryota</taxon>
        <taxon>Fungi</taxon>
        <taxon>Dikarya</taxon>
        <taxon>Basidiomycota</taxon>
        <taxon>Agaricomycotina</taxon>
        <taxon>Agaricomycetes</taxon>
        <taxon>Agaricomycetidae</taxon>
        <taxon>Agaricales</taxon>
        <taxon>Pluteineae</taxon>
        <taxon>Pluteaceae</taxon>
        <taxon>Pluteus</taxon>
    </lineage>
</organism>
<protein>
    <submittedName>
        <fullName evidence="1">Uncharacterized protein</fullName>
    </submittedName>
</protein>
<dbReference type="EMBL" id="ML208309">
    <property type="protein sequence ID" value="TFK70671.1"/>
    <property type="molecule type" value="Genomic_DNA"/>
</dbReference>
<keyword evidence="2" id="KW-1185">Reference proteome</keyword>
<sequence length="403" mass="43218">MPATAKPKTSTSARKAASSTSGATKTKSRDTTRTTRQSKKQPNIEEESTLPEPAGLVQTSTKSSASVGSESSLSPLPDSPSDYVGSSSSATTKGKKRARDQSDVHVDAEGPSKKAKASPPTRRVKLILPPVEAKAESASKELHVVVKEEVQKLEQSIDSLRAVMTDQFASLREEIRSLLPLYRLSSAEDSGVESYSQDSIYGVNKEVIHCCEVEEYTHRASATRPPNGGLPTPATTAPSPALANTMTTGTPRSLHDNPFLSVHPGQPQPSPLSRPANGLEGYWGGDSPPFRPLDVILPIQTLLEYEGVQQSGPSTLLQPSPPQNERSDSPPPPSAGFRNRINDIINHDEPPYIDLRSNLSRYTMSPEQVAGDGRILEVDLDAVPSRAGSEESETTSAYSSQEV</sequence>
<name>A0ACD3AY11_9AGAR</name>
<accession>A0ACD3AY11</accession>
<proteinExistence type="predicted"/>
<evidence type="ECO:0000313" key="1">
    <source>
        <dbReference type="EMBL" id="TFK70671.1"/>
    </source>
</evidence>